<dbReference type="NCBIfam" id="TIGR02493">
    <property type="entry name" value="PFLA"/>
    <property type="match status" value="1"/>
</dbReference>
<keyword evidence="5 10" id="KW-0949">S-adenosyl-L-methionine</keyword>
<dbReference type="PROSITE" id="PS01087">
    <property type="entry name" value="RADICAL_ACTIVATING"/>
    <property type="match status" value="1"/>
</dbReference>
<comment type="cofactor">
    <cofactor evidence="10">
        <name>[4Fe-4S] cluster</name>
        <dbReference type="ChEBI" id="CHEBI:49883"/>
    </cofactor>
    <text evidence="10">Binds 1 [4Fe-4S] cluster. The cluster is coordinated with 3 cysteines and an exchangeable S-adenosyl-L-methionine.</text>
</comment>
<dbReference type="Pfam" id="PF04055">
    <property type="entry name" value="Radical_SAM"/>
    <property type="match status" value="1"/>
</dbReference>
<evidence type="ECO:0000256" key="8">
    <source>
        <dbReference type="ARBA" id="ARBA00023004"/>
    </source>
</evidence>
<keyword evidence="14" id="KW-1185">Reference proteome</keyword>
<organism evidence="13 14">
    <name type="scientific">Pleomorphomonas diazotrophica</name>
    <dbReference type="NCBI Taxonomy" id="1166257"/>
    <lineage>
        <taxon>Bacteria</taxon>
        <taxon>Pseudomonadati</taxon>
        <taxon>Pseudomonadota</taxon>
        <taxon>Alphaproteobacteria</taxon>
        <taxon>Hyphomicrobiales</taxon>
        <taxon>Pleomorphomonadaceae</taxon>
        <taxon>Pleomorphomonas</taxon>
    </lineage>
</organism>
<evidence type="ECO:0000256" key="9">
    <source>
        <dbReference type="ARBA" id="ARBA00023014"/>
    </source>
</evidence>
<dbReference type="PROSITE" id="PS51918">
    <property type="entry name" value="RADICAL_SAM"/>
    <property type="match status" value="1"/>
</dbReference>
<keyword evidence="6 10" id="KW-0479">Metal-binding</keyword>
<keyword evidence="9 10" id="KW-0411">Iron-sulfur</keyword>
<evidence type="ECO:0000256" key="3">
    <source>
        <dbReference type="ARBA" id="ARBA00022485"/>
    </source>
</evidence>
<keyword evidence="13" id="KW-0456">Lyase</keyword>
<evidence type="ECO:0000256" key="11">
    <source>
        <dbReference type="SAM" id="MobiDB-lite"/>
    </source>
</evidence>
<dbReference type="GO" id="GO:0016829">
    <property type="term" value="F:lyase activity"/>
    <property type="evidence" value="ECO:0007669"/>
    <property type="project" value="UniProtKB-KW"/>
</dbReference>
<dbReference type="SFLD" id="SFLDG01066">
    <property type="entry name" value="organic_radical-activating_enz"/>
    <property type="match status" value="1"/>
</dbReference>
<proteinExistence type="inferred from homology"/>
<dbReference type="InterPro" id="IPR012839">
    <property type="entry name" value="Organic_radical_activase"/>
</dbReference>
<feature type="region of interest" description="Disordered" evidence="11">
    <location>
        <begin position="1"/>
        <end position="26"/>
    </location>
</feature>
<dbReference type="InterPro" id="IPR034457">
    <property type="entry name" value="Organic_radical-activating"/>
</dbReference>
<dbReference type="InterPro" id="IPR058240">
    <property type="entry name" value="rSAM_sf"/>
</dbReference>
<gene>
    <name evidence="13" type="primary">pflA</name>
    <name evidence="13" type="ORF">CXZ10_00930</name>
</gene>
<dbReference type="SUPFAM" id="SSF102114">
    <property type="entry name" value="Radical SAM enzymes"/>
    <property type="match status" value="1"/>
</dbReference>
<comment type="catalytic activity">
    <reaction evidence="10">
        <text>glycyl-[formate C-acetyltransferase] + reduced [flavodoxin] + S-adenosyl-L-methionine = glycin-2-yl radical-[formate C-acetyltransferase] + semiquinone [flavodoxin] + 5'-deoxyadenosine + L-methionine + H(+)</text>
        <dbReference type="Rhea" id="RHEA:19225"/>
        <dbReference type="Rhea" id="RHEA-COMP:10622"/>
        <dbReference type="Rhea" id="RHEA-COMP:12190"/>
        <dbReference type="Rhea" id="RHEA-COMP:12191"/>
        <dbReference type="Rhea" id="RHEA-COMP:14480"/>
        <dbReference type="ChEBI" id="CHEBI:15378"/>
        <dbReference type="ChEBI" id="CHEBI:17319"/>
        <dbReference type="ChEBI" id="CHEBI:29947"/>
        <dbReference type="ChEBI" id="CHEBI:32722"/>
        <dbReference type="ChEBI" id="CHEBI:57618"/>
        <dbReference type="ChEBI" id="CHEBI:57844"/>
        <dbReference type="ChEBI" id="CHEBI:59789"/>
        <dbReference type="ChEBI" id="CHEBI:140311"/>
        <dbReference type="EC" id="1.97.1.4"/>
    </reaction>
</comment>
<dbReference type="InterPro" id="IPR001989">
    <property type="entry name" value="Radical_activat_CS"/>
</dbReference>
<dbReference type="CDD" id="cd01335">
    <property type="entry name" value="Radical_SAM"/>
    <property type="match status" value="1"/>
</dbReference>
<keyword evidence="4" id="KW-0313">Glucose metabolism</keyword>
<comment type="caution">
    <text evidence="13">The sequence shown here is derived from an EMBL/GenBank/DDBJ whole genome shotgun (WGS) entry which is preliminary data.</text>
</comment>
<dbReference type="SFLD" id="SFLDG01067">
    <property type="entry name" value="SPASM/twitch_domain_containing"/>
    <property type="match status" value="1"/>
</dbReference>
<comment type="function">
    <text evidence="10">Activation of pyruvate formate-lyase under anaerobic conditions by generation of an organic free radical, using S-adenosylmethionine and reduced flavodoxin as cosubstrates to produce 5'-deoxy-adenosine.</text>
</comment>
<dbReference type="PANTHER" id="PTHR30352">
    <property type="entry name" value="PYRUVATE FORMATE-LYASE-ACTIVATING ENZYME"/>
    <property type="match status" value="1"/>
</dbReference>
<dbReference type="Proteomes" id="UP000233491">
    <property type="component" value="Unassembled WGS sequence"/>
</dbReference>
<dbReference type="AlphaFoldDB" id="A0A1I4UBD0"/>
<dbReference type="PIRSF" id="PIRSF000371">
    <property type="entry name" value="PFL_act_enz"/>
    <property type="match status" value="1"/>
</dbReference>
<protein>
    <recommendedName>
        <fullName evidence="10">Pyruvate formate-lyase-activating enzyme</fullName>
        <ecNumber evidence="10">1.97.1.4</ecNumber>
    </recommendedName>
</protein>
<evidence type="ECO:0000256" key="6">
    <source>
        <dbReference type="ARBA" id="ARBA00022723"/>
    </source>
</evidence>
<dbReference type="OrthoDB" id="9792276at2"/>
<evidence type="ECO:0000256" key="5">
    <source>
        <dbReference type="ARBA" id="ARBA00022691"/>
    </source>
</evidence>
<keyword evidence="4" id="KW-0119">Carbohydrate metabolism</keyword>
<keyword evidence="13" id="KW-0670">Pyruvate</keyword>
<keyword evidence="7 10" id="KW-0560">Oxidoreductase</keyword>
<sequence length="273" mass="30031">MAHQTNLLDVRDAHGGAPGVHAHGGHAARRPVAHGFVHSKEAGGAVDGPGIRYVLFVSGCPLRCLYCHNPDTWHMRKGKETSVSEIVAEMASYSNFLKRAKGGITITGGEPLTQVEFTAEIFHAAKKMGLHTALDTSGFLGKRVTDEMLEDIDLVLLDIKAFTEETYFEVTGAQLQPTLDFARRLSALGKKIWLRYVLVPGLTDKLDEIEALAAFAADLGVVERVDVLPFHKLGEFKWKECGREYKLADTEPPSRELVEQVRSIFRSHGLKAA</sequence>
<dbReference type="EC" id="1.97.1.4" evidence="10"/>
<evidence type="ECO:0000259" key="12">
    <source>
        <dbReference type="PROSITE" id="PS51918"/>
    </source>
</evidence>
<keyword evidence="10" id="KW-0963">Cytoplasm</keyword>
<dbReference type="SFLD" id="SFLDS00029">
    <property type="entry name" value="Radical_SAM"/>
    <property type="match status" value="1"/>
</dbReference>
<name>A0A1I4UBD0_9HYPH</name>
<dbReference type="InterPro" id="IPR013785">
    <property type="entry name" value="Aldolase_TIM"/>
</dbReference>
<keyword evidence="3 10" id="KW-0004">4Fe-4S</keyword>
<dbReference type="GO" id="GO:0005737">
    <property type="term" value="C:cytoplasm"/>
    <property type="evidence" value="ECO:0007669"/>
    <property type="project" value="UniProtKB-SubCell"/>
</dbReference>
<evidence type="ECO:0000256" key="1">
    <source>
        <dbReference type="ARBA" id="ARBA00002918"/>
    </source>
</evidence>
<dbReference type="RefSeq" id="WP_101287073.1">
    <property type="nucleotide sequence ID" value="NZ_FOUQ01000007.1"/>
</dbReference>
<evidence type="ECO:0000256" key="2">
    <source>
        <dbReference type="ARBA" id="ARBA00009777"/>
    </source>
</evidence>
<reference evidence="13 14" key="1">
    <citation type="submission" date="2017-12" db="EMBL/GenBank/DDBJ databases">
        <title>Anaerobic carbon monoxide metabolism by Pleomorphomonas carboxyditropha sp. nov., a new mesophilic hydrogenogenic carboxidotroph.</title>
        <authorList>
            <person name="Esquivel-Elizondo S."/>
            <person name="Krajmalnik-Brown R."/>
        </authorList>
    </citation>
    <scope>NUCLEOTIDE SEQUENCE [LARGE SCALE GENOMIC DNA]</scope>
    <source>
        <strain evidence="13 14">R5-392</strain>
    </source>
</reference>
<dbReference type="PANTHER" id="PTHR30352:SF5">
    <property type="entry name" value="PYRUVATE FORMATE-LYASE 1-ACTIVATING ENZYME"/>
    <property type="match status" value="1"/>
</dbReference>
<comment type="function">
    <text evidence="1">Activation of pyruvate formate-lyase 1 under anaerobic conditions by generation of an organic free radical, using S-adenosylmethionine and reduced flavodoxin as cosubstrates to produce 5'-deoxy-adenosine.</text>
</comment>
<evidence type="ECO:0000313" key="13">
    <source>
        <dbReference type="EMBL" id="PKR91308.1"/>
    </source>
</evidence>
<dbReference type="GO" id="GO:0046872">
    <property type="term" value="F:metal ion binding"/>
    <property type="evidence" value="ECO:0007669"/>
    <property type="project" value="UniProtKB-UniRule"/>
</dbReference>
<dbReference type="GO" id="GO:0006006">
    <property type="term" value="P:glucose metabolic process"/>
    <property type="evidence" value="ECO:0007669"/>
    <property type="project" value="UniProtKB-KW"/>
</dbReference>
<dbReference type="InterPro" id="IPR012838">
    <property type="entry name" value="PFL1_activating"/>
</dbReference>
<comment type="subcellular location">
    <subcellularLocation>
        <location evidence="10">Cytoplasm</location>
    </subcellularLocation>
</comment>
<evidence type="ECO:0000313" key="14">
    <source>
        <dbReference type="Proteomes" id="UP000233491"/>
    </source>
</evidence>
<dbReference type="GO" id="GO:0043365">
    <property type="term" value="F:[formate-C-acetyltransferase]-activating enzyme activity"/>
    <property type="evidence" value="ECO:0007669"/>
    <property type="project" value="UniProtKB-UniRule"/>
</dbReference>
<dbReference type="Gene3D" id="3.20.20.70">
    <property type="entry name" value="Aldolase class I"/>
    <property type="match status" value="1"/>
</dbReference>
<dbReference type="GO" id="GO:0051539">
    <property type="term" value="F:4 iron, 4 sulfur cluster binding"/>
    <property type="evidence" value="ECO:0007669"/>
    <property type="project" value="UniProtKB-UniRule"/>
</dbReference>
<dbReference type="InterPro" id="IPR007197">
    <property type="entry name" value="rSAM"/>
</dbReference>
<keyword evidence="8 10" id="KW-0408">Iron</keyword>
<feature type="domain" description="Radical SAM core" evidence="12">
    <location>
        <begin position="46"/>
        <end position="271"/>
    </location>
</feature>
<accession>A0A1I4UBD0</accession>
<dbReference type="EMBL" id="PJNW01000001">
    <property type="protein sequence ID" value="PKR91308.1"/>
    <property type="molecule type" value="Genomic_DNA"/>
</dbReference>
<evidence type="ECO:0000256" key="4">
    <source>
        <dbReference type="ARBA" id="ARBA00022526"/>
    </source>
</evidence>
<comment type="similarity">
    <text evidence="2 10">Belongs to the organic radical-activating enzymes family.</text>
</comment>
<evidence type="ECO:0000256" key="10">
    <source>
        <dbReference type="RuleBase" id="RU362053"/>
    </source>
</evidence>
<evidence type="ECO:0000256" key="7">
    <source>
        <dbReference type="ARBA" id="ARBA00023002"/>
    </source>
</evidence>